<evidence type="ECO:0000313" key="3">
    <source>
        <dbReference type="Proteomes" id="UP000460272"/>
    </source>
</evidence>
<sequence>MSPRRRRTAGEPRGGPASRVSADDQAQLAELAAGQQPGQRGQHRAVAARAYRGSLAGQQPIEVPGLGY</sequence>
<organism evidence="2 3">
    <name type="scientific">Trebonia kvetii</name>
    <dbReference type="NCBI Taxonomy" id="2480626"/>
    <lineage>
        <taxon>Bacteria</taxon>
        <taxon>Bacillati</taxon>
        <taxon>Actinomycetota</taxon>
        <taxon>Actinomycetes</taxon>
        <taxon>Streptosporangiales</taxon>
        <taxon>Treboniaceae</taxon>
        <taxon>Trebonia</taxon>
    </lineage>
</organism>
<evidence type="ECO:0000313" key="2">
    <source>
        <dbReference type="EMBL" id="TVZ01539.1"/>
    </source>
</evidence>
<name>A0A6P2BR33_9ACTN</name>
<dbReference type="EMBL" id="RPFW01000006">
    <property type="protein sequence ID" value="TVZ01539.1"/>
    <property type="molecule type" value="Genomic_DNA"/>
</dbReference>
<protein>
    <submittedName>
        <fullName evidence="2">Uncharacterized protein</fullName>
    </submittedName>
</protein>
<accession>A0A6P2BR33</accession>
<gene>
    <name evidence="2" type="ORF">EAS64_29005</name>
</gene>
<dbReference type="RefSeq" id="WP_145858227.1">
    <property type="nucleotide sequence ID" value="NZ_RPFW01000006.1"/>
</dbReference>
<dbReference type="AlphaFoldDB" id="A0A6P2BR33"/>
<comment type="caution">
    <text evidence="2">The sequence shown here is derived from an EMBL/GenBank/DDBJ whole genome shotgun (WGS) entry which is preliminary data.</text>
</comment>
<feature type="region of interest" description="Disordered" evidence="1">
    <location>
        <begin position="1"/>
        <end position="24"/>
    </location>
</feature>
<dbReference type="Proteomes" id="UP000460272">
    <property type="component" value="Unassembled WGS sequence"/>
</dbReference>
<reference evidence="2 3" key="1">
    <citation type="submission" date="2018-11" db="EMBL/GenBank/DDBJ databases">
        <title>Trebonia kvetii gen.nov., sp.nov., a novel acidophilic actinobacterium, and proposal of the new actinobacterial family Treboniaceae fam. nov.</title>
        <authorList>
            <person name="Rapoport D."/>
            <person name="Sagova-Mareckova M."/>
            <person name="Sedlacek I."/>
            <person name="Provaznik J."/>
            <person name="Kralova S."/>
            <person name="Pavlinic D."/>
            <person name="Benes V."/>
            <person name="Kopecky J."/>
        </authorList>
    </citation>
    <scope>NUCLEOTIDE SEQUENCE [LARGE SCALE GENOMIC DNA]</scope>
    <source>
        <strain evidence="2 3">15Tr583</strain>
    </source>
</reference>
<keyword evidence="3" id="KW-1185">Reference proteome</keyword>
<evidence type="ECO:0000256" key="1">
    <source>
        <dbReference type="SAM" id="MobiDB-lite"/>
    </source>
</evidence>
<proteinExistence type="predicted"/>